<dbReference type="AlphaFoldDB" id="A0A5B7HHQ9"/>
<sequence length="120" mass="13571">MKKRNLVRVQVTHSTPFVDLQKSHKEKSYKLYSAVVQWNHACFGVRGVSKRTGSNPFHGPSLGNSGAKLNSSFWKVGCLSEAKCGSSQTKQQFFSCTSSQEQVRLYPYRHLVESGHYIFI</sequence>
<gene>
    <name evidence="1" type="ORF">E2C01_063290</name>
</gene>
<name>A0A5B7HHQ9_PORTR</name>
<accession>A0A5B7HHQ9</accession>
<dbReference type="EMBL" id="VSRR010028853">
    <property type="protein sequence ID" value="MPC69075.1"/>
    <property type="molecule type" value="Genomic_DNA"/>
</dbReference>
<evidence type="ECO:0000313" key="1">
    <source>
        <dbReference type="EMBL" id="MPC69075.1"/>
    </source>
</evidence>
<evidence type="ECO:0000313" key="2">
    <source>
        <dbReference type="Proteomes" id="UP000324222"/>
    </source>
</evidence>
<dbReference type="Proteomes" id="UP000324222">
    <property type="component" value="Unassembled WGS sequence"/>
</dbReference>
<organism evidence="1 2">
    <name type="scientific">Portunus trituberculatus</name>
    <name type="common">Swimming crab</name>
    <name type="synonym">Neptunus trituberculatus</name>
    <dbReference type="NCBI Taxonomy" id="210409"/>
    <lineage>
        <taxon>Eukaryota</taxon>
        <taxon>Metazoa</taxon>
        <taxon>Ecdysozoa</taxon>
        <taxon>Arthropoda</taxon>
        <taxon>Crustacea</taxon>
        <taxon>Multicrustacea</taxon>
        <taxon>Malacostraca</taxon>
        <taxon>Eumalacostraca</taxon>
        <taxon>Eucarida</taxon>
        <taxon>Decapoda</taxon>
        <taxon>Pleocyemata</taxon>
        <taxon>Brachyura</taxon>
        <taxon>Eubrachyura</taxon>
        <taxon>Portunoidea</taxon>
        <taxon>Portunidae</taxon>
        <taxon>Portuninae</taxon>
        <taxon>Portunus</taxon>
    </lineage>
</organism>
<keyword evidence="2" id="KW-1185">Reference proteome</keyword>
<reference evidence="1 2" key="1">
    <citation type="submission" date="2019-05" db="EMBL/GenBank/DDBJ databases">
        <title>Another draft genome of Portunus trituberculatus and its Hox gene families provides insights of decapod evolution.</title>
        <authorList>
            <person name="Jeong J.-H."/>
            <person name="Song I."/>
            <person name="Kim S."/>
            <person name="Choi T."/>
            <person name="Kim D."/>
            <person name="Ryu S."/>
            <person name="Kim W."/>
        </authorList>
    </citation>
    <scope>NUCLEOTIDE SEQUENCE [LARGE SCALE GENOMIC DNA]</scope>
    <source>
        <tissue evidence="1">Muscle</tissue>
    </source>
</reference>
<comment type="caution">
    <text evidence="1">The sequence shown here is derived from an EMBL/GenBank/DDBJ whole genome shotgun (WGS) entry which is preliminary data.</text>
</comment>
<protein>
    <submittedName>
        <fullName evidence="1">Uncharacterized protein</fullName>
    </submittedName>
</protein>
<proteinExistence type="predicted"/>